<name>A0AA97CYN1_9ACTN</name>
<feature type="transmembrane region" description="Helical" evidence="1">
    <location>
        <begin position="59"/>
        <end position="83"/>
    </location>
</feature>
<organism evidence="3">
    <name type="scientific">Gordonia sp. MP11Mi</name>
    <dbReference type="NCBI Taxonomy" id="3022769"/>
    <lineage>
        <taxon>Bacteria</taxon>
        <taxon>Bacillati</taxon>
        <taxon>Actinomycetota</taxon>
        <taxon>Actinomycetes</taxon>
        <taxon>Mycobacteriales</taxon>
        <taxon>Gordoniaceae</taxon>
        <taxon>Gordonia</taxon>
    </lineage>
</organism>
<sequence length="330" mass="34319">MPSTDHSATRRRLTYVAVGFVTPALVTLIAVVVQAMAIAELPAEVAVHWNASGDADRWGSPWTMVIGAIVVGLVSIGVSAVNYRQLREGTPGGTFRWVSTASAALATATAVIFAGTLVAQTDGDTASPVSLIGIAAIAALLVGAVGWYVQPTDPPAEPGRRVEPMGLAPGGRAVWLHTVTASRGILVVTALIFVFALICMLVAWMNGGSTSALWAAIAIVVITIAAISTIVAYHVRIDSTGLTVRSIAGLPRWHVPAHDIEDVSVIDVRAIGDFGGYGIRFSRGRMGIVLRSGTAVAITRTNSRPLVITIDDAATAAALLAAVSMRAREQ</sequence>
<accession>A0AA97CYN1</accession>
<protein>
    <recommendedName>
        <fullName evidence="2">DUF1648 domain-containing protein</fullName>
    </recommendedName>
</protein>
<feature type="transmembrane region" description="Helical" evidence="1">
    <location>
        <begin position="131"/>
        <end position="149"/>
    </location>
</feature>
<keyword evidence="1" id="KW-0472">Membrane</keyword>
<evidence type="ECO:0000313" key="3">
    <source>
        <dbReference type="EMBL" id="WOC13501.1"/>
    </source>
</evidence>
<evidence type="ECO:0000256" key="1">
    <source>
        <dbReference type="SAM" id="Phobius"/>
    </source>
</evidence>
<dbReference type="InterPro" id="IPR012867">
    <property type="entry name" value="DUF1648"/>
</dbReference>
<dbReference type="EMBL" id="CP128986">
    <property type="protein sequence ID" value="WOC13501.1"/>
    <property type="molecule type" value="Genomic_DNA"/>
</dbReference>
<dbReference type="RefSeq" id="WP_420039318.1">
    <property type="nucleotide sequence ID" value="NZ_CP128986.1"/>
</dbReference>
<keyword evidence="1" id="KW-0812">Transmembrane</keyword>
<feature type="transmembrane region" description="Helical" evidence="1">
    <location>
        <begin position="211"/>
        <end position="235"/>
    </location>
</feature>
<feature type="transmembrane region" description="Helical" evidence="1">
    <location>
        <begin position="185"/>
        <end position="205"/>
    </location>
</feature>
<dbReference type="AlphaFoldDB" id="A0AA97CYN1"/>
<feature type="transmembrane region" description="Helical" evidence="1">
    <location>
        <begin position="95"/>
        <end position="119"/>
    </location>
</feature>
<reference evidence="3" key="1">
    <citation type="submission" date="2023-06" db="EMBL/GenBank/DDBJ databases">
        <title>Gordonia sp. nov. and Pseudochrobactrum sp. nov., two species isolated from the burying beetle Nicrophorus vespilloides.</title>
        <authorList>
            <person name="Poehlein A."/>
            <person name="Guzman J."/>
            <person name="Daniel R."/>
            <person name="Vilcinskas A."/>
        </authorList>
    </citation>
    <scope>NUCLEOTIDE SEQUENCE</scope>
    <source>
        <strain evidence="3">MP11Mi</strain>
    </source>
</reference>
<feature type="domain" description="DUF1648" evidence="2">
    <location>
        <begin position="25"/>
        <end position="67"/>
    </location>
</feature>
<proteinExistence type="predicted"/>
<dbReference type="Pfam" id="PF07853">
    <property type="entry name" value="DUF1648"/>
    <property type="match status" value="1"/>
</dbReference>
<keyword evidence="1" id="KW-1133">Transmembrane helix</keyword>
<feature type="transmembrane region" description="Helical" evidence="1">
    <location>
        <begin position="12"/>
        <end position="39"/>
    </location>
</feature>
<evidence type="ECO:0000259" key="2">
    <source>
        <dbReference type="Pfam" id="PF07853"/>
    </source>
</evidence>
<gene>
    <name evidence="3" type="ORF">MP11Mi_26020</name>
</gene>